<protein>
    <submittedName>
        <fullName evidence="1">Uncharacterized protein</fullName>
    </submittedName>
</protein>
<keyword evidence="1" id="KW-0614">Plasmid</keyword>
<organism evidence="1 2">
    <name type="scientific">Salinimonas iocasae</name>
    <dbReference type="NCBI Taxonomy" id="2572577"/>
    <lineage>
        <taxon>Bacteria</taxon>
        <taxon>Pseudomonadati</taxon>
        <taxon>Pseudomonadota</taxon>
        <taxon>Gammaproteobacteria</taxon>
        <taxon>Alteromonadales</taxon>
        <taxon>Alteromonadaceae</taxon>
        <taxon>Alteromonas/Salinimonas group</taxon>
        <taxon>Salinimonas</taxon>
    </lineage>
</organism>
<gene>
    <name evidence="1" type="ORF">FBQ74_18715</name>
</gene>
<keyword evidence="2" id="KW-1185">Reference proteome</keyword>
<reference evidence="1 2" key="1">
    <citation type="submission" date="2019-04" db="EMBL/GenBank/DDBJ databases">
        <title>Salinimonas iocasae sp. nov., a halophilic bacterium isolated from the outer tube casing of tubeworms in Okinawa Trough.</title>
        <authorList>
            <person name="Zhang H."/>
            <person name="Wang H."/>
            <person name="Li C."/>
        </authorList>
    </citation>
    <scope>NUCLEOTIDE SEQUENCE [LARGE SCALE GENOMIC DNA]</scope>
    <source>
        <strain evidence="1 2">KX18D6</strain>
        <plasmid evidence="1 2">plas12</plasmid>
    </source>
</reference>
<dbReference type="KEGG" id="salk:FBQ74_18715"/>
<proteinExistence type="predicted"/>
<dbReference type="EMBL" id="CP039853">
    <property type="protein sequence ID" value="QCZ95554.1"/>
    <property type="molecule type" value="Genomic_DNA"/>
</dbReference>
<evidence type="ECO:0000313" key="1">
    <source>
        <dbReference type="EMBL" id="QCZ95554.1"/>
    </source>
</evidence>
<dbReference type="RefSeq" id="WP_139758240.1">
    <property type="nucleotide sequence ID" value="NZ_CP039853.1"/>
</dbReference>
<sequence>MGDSFTAYLNGHPFCPLSRTGSYCANLMQARNGAERVLSQSTAVRVDVFRNGAFKGEVRRTRLPFSKENTYSYTGYV</sequence>
<dbReference type="Proteomes" id="UP000304912">
    <property type="component" value="Plasmid plas12"/>
</dbReference>
<geneLocation type="plasmid" evidence="1 2">
    <name>plas12</name>
</geneLocation>
<dbReference type="OrthoDB" id="9843230at2"/>
<name>A0A5B7YJ17_9ALTE</name>
<accession>A0A5B7YJ17</accession>
<evidence type="ECO:0000313" key="2">
    <source>
        <dbReference type="Proteomes" id="UP000304912"/>
    </source>
</evidence>
<dbReference type="AlphaFoldDB" id="A0A5B7YJ17"/>